<dbReference type="EMBL" id="CP069104">
    <property type="protein sequence ID" value="QSS53140.1"/>
    <property type="molecule type" value="Genomic_DNA"/>
</dbReference>
<evidence type="ECO:0000313" key="1">
    <source>
        <dbReference type="EMBL" id="QSS53140.1"/>
    </source>
</evidence>
<evidence type="ECO:0000313" key="2">
    <source>
        <dbReference type="Proteomes" id="UP000663419"/>
    </source>
</evidence>
<dbReference type="VEuPathDB" id="FungiDB:I7I53_00307"/>
<organism evidence="1 2">
    <name type="scientific">Ajellomyces capsulatus (strain H88)</name>
    <name type="common">Darling's disease fungus</name>
    <name type="synonym">Histoplasma capsulatum</name>
    <dbReference type="NCBI Taxonomy" id="544711"/>
    <lineage>
        <taxon>Eukaryota</taxon>
        <taxon>Fungi</taxon>
        <taxon>Dikarya</taxon>
        <taxon>Ascomycota</taxon>
        <taxon>Pezizomycotina</taxon>
        <taxon>Eurotiomycetes</taxon>
        <taxon>Eurotiomycetidae</taxon>
        <taxon>Onygenales</taxon>
        <taxon>Ajellomycetaceae</taxon>
        <taxon>Histoplasma</taxon>
    </lineage>
</organism>
<reference evidence="1" key="1">
    <citation type="submission" date="2021-01" db="EMBL/GenBank/DDBJ databases">
        <title>Chromosome-level genome assembly of a human fungal pathogen reveals clustering of transcriptionally co-regulated genes.</title>
        <authorList>
            <person name="Voorhies M."/>
            <person name="Cohen S."/>
            <person name="Shea T.P."/>
            <person name="Petrus S."/>
            <person name="Munoz J.F."/>
            <person name="Poplawski S."/>
            <person name="Goldman W.E."/>
            <person name="Michael T."/>
            <person name="Cuomo C.A."/>
            <person name="Sil A."/>
            <person name="Beyhan S."/>
        </authorList>
    </citation>
    <scope>NUCLEOTIDE SEQUENCE</scope>
    <source>
        <strain evidence="1">H88</strain>
    </source>
</reference>
<gene>
    <name evidence="1" type="ORF">I7I53_00307</name>
</gene>
<protein>
    <submittedName>
        <fullName evidence="1">Uncharacterized protein</fullName>
    </submittedName>
</protein>
<dbReference type="Proteomes" id="UP000663419">
    <property type="component" value="Chromosome 3"/>
</dbReference>
<proteinExistence type="predicted"/>
<dbReference type="AlphaFoldDB" id="A0A8A1LI13"/>
<accession>A0A8A1LI13</accession>
<sequence>MKEQRHCPLIADLTSPGPGLTTLFLGIYAYFLMAFSEPTTSSTSDIYLTARLTPTPNVVF</sequence>
<name>A0A8A1LI13_AJEC8</name>